<keyword evidence="2" id="KW-1185">Reference proteome</keyword>
<dbReference type="AlphaFoldDB" id="A0A542ZT57"/>
<proteinExistence type="predicted"/>
<sequence length="267" mass="29405">MSTDITLPTERGTIQRASQATAVEQARAVAEVQAAVTVAQQIPRDIGRAEAEMRDSCGRLAVANKAFYSMPRAGGRVEGFTVHLMRELARIWGNVDYGVREMRRDDLDGYSEIQAFAWDQQTNVRSTRSFIVPHARMVKKERAALTDLGDIYLNNQNVGARAVRECIATILPTWFTETAQDVARHTLRDGEGVPLKDRIAKMVGAFAGLNVTQAMIEARLERKRSAWTAGDVADLTVVYGSIDRREITVEDAFPVTPITPGEIGGEG</sequence>
<dbReference type="OrthoDB" id="2936921at2"/>
<protein>
    <submittedName>
        <fullName evidence="1">Uncharacterized protein</fullName>
    </submittedName>
</protein>
<dbReference type="EMBL" id="VFOS01000001">
    <property type="protein sequence ID" value="TQL63542.1"/>
    <property type="molecule type" value="Genomic_DNA"/>
</dbReference>
<name>A0A542ZT57_RARFA</name>
<gene>
    <name evidence="1" type="ORF">FB461_0001</name>
</gene>
<evidence type="ECO:0000313" key="1">
    <source>
        <dbReference type="EMBL" id="TQL63542.1"/>
    </source>
</evidence>
<reference evidence="1 2" key="1">
    <citation type="submission" date="2019-06" db="EMBL/GenBank/DDBJ databases">
        <title>Sequencing the genomes of 1000 actinobacteria strains.</title>
        <authorList>
            <person name="Klenk H.-P."/>
        </authorList>
    </citation>
    <scope>NUCLEOTIDE SEQUENCE [LARGE SCALE GENOMIC DNA]</scope>
    <source>
        <strain evidence="1 2">DSM 4813</strain>
    </source>
</reference>
<evidence type="ECO:0000313" key="2">
    <source>
        <dbReference type="Proteomes" id="UP000315389"/>
    </source>
</evidence>
<dbReference type="RefSeq" id="WP_142117791.1">
    <property type="nucleotide sequence ID" value="NZ_BAAASV010000002.1"/>
</dbReference>
<comment type="caution">
    <text evidence="1">The sequence shown here is derived from an EMBL/GenBank/DDBJ whole genome shotgun (WGS) entry which is preliminary data.</text>
</comment>
<organism evidence="1 2">
    <name type="scientific">Rarobacter faecitabidus</name>
    <dbReference type="NCBI Taxonomy" id="13243"/>
    <lineage>
        <taxon>Bacteria</taxon>
        <taxon>Bacillati</taxon>
        <taxon>Actinomycetota</taxon>
        <taxon>Actinomycetes</taxon>
        <taxon>Micrococcales</taxon>
        <taxon>Rarobacteraceae</taxon>
        <taxon>Rarobacter</taxon>
    </lineage>
</organism>
<dbReference type="Proteomes" id="UP000315389">
    <property type="component" value="Unassembled WGS sequence"/>
</dbReference>
<accession>A0A542ZT57</accession>